<reference evidence="2" key="1">
    <citation type="journal article" date="2023" name="Mol. Phylogenet. Evol.">
        <title>Genome-scale phylogeny and comparative genomics of the fungal order Sordariales.</title>
        <authorList>
            <person name="Hensen N."/>
            <person name="Bonometti L."/>
            <person name="Westerberg I."/>
            <person name="Brannstrom I.O."/>
            <person name="Guillou S."/>
            <person name="Cros-Aarteil S."/>
            <person name="Calhoun S."/>
            <person name="Haridas S."/>
            <person name="Kuo A."/>
            <person name="Mondo S."/>
            <person name="Pangilinan J."/>
            <person name="Riley R."/>
            <person name="LaButti K."/>
            <person name="Andreopoulos B."/>
            <person name="Lipzen A."/>
            <person name="Chen C."/>
            <person name="Yan M."/>
            <person name="Daum C."/>
            <person name="Ng V."/>
            <person name="Clum A."/>
            <person name="Steindorff A."/>
            <person name="Ohm R.A."/>
            <person name="Martin F."/>
            <person name="Silar P."/>
            <person name="Natvig D.O."/>
            <person name="Lalanne C."/>
            <person name="Gautier V."/>
            <person name="Ament-Velasquez S.L."/>
            <person name="Kruys A."/>
            <person name="Hutchinson M.I."/>
            <person name="Powell A.J."/>
            <person name="Barry K."/>
            <person name="Miller A.N."/>
            <person name="Grigoriev I.V."/>
            <person name="Debuchy R."/>
            <person name="Gladieux P."/>
            <person name="Hiltunen Thoren M."/>
            <person name="Johannesson H."/>
        </authorList>
    </citation>
    <scope>NUCLEOTIDE SEQUENCE</scope>
    <source>
        <strain evidence="2">CBS 333.67</strain>
    </source>
</reference>
<dbReference type="RefSeq" id="XP_062723392.1">
    <property type="nucleotide sequence ID" value="XM_062870952.1"/>
</dbReference>
<feature type="transmembrane region" description="Helical" evidence="1">
    <location>
        <begin position="281"/>
        <end position="300"/>
    </location>
</feature>
<gene>
    <name evidence="2" type="ORF">B0T15DRAFT_574365</name>
</gene>
<organism evidence="2 3">
    <name type="scientific">Chaetomium strumarium</name>
    <dbReference type="NCBI Taxonomy" id="1170767"/>
    <lineage>
        <taxon>Eukaryota</taxon>
        <taxon>Fungi</taxon>
        <taxon>Dikarya</taxon>
        <taxon>Ascomycota</taxon>
        <taxon>Pezizomycotina</taxon>
        <taxon>Sordariomycetes</taxon>
        <taxon>Sordariomycetidae</taxon>
        <taxon>Sordariales</taxon>
        <taxon>Chaetomiaceae</taxon>
        <taxon>Chaetomium</taxon>
    </lineage>
</organism>
<keyword evidence="1" id="KW-0812">Transmembrane</keyword>
<dbReference type="Proteomes" id="UP001273166">
    <property type="component" value="Unassembled WGS sequence"/>
</dbReference>
<name>A0AAJ0GWU7_9PEZI</name>
<evidence type="ECO:0000313" key="2">
    <source>
        <dbReference type="EMBL" id="KAK3307612.1"/>
    </source>
</evidence>
<feature type="transmembrane region" description="Helical" evidence="1">
    <location>
        <begin position="196"/>
        <end position="213"/>
    </location>
</feature>
<feature type="transmembrane region" description="Helical" evidence="1">
    <location>
        <begin position="306"/>
        <end position="326"/>
    </location>
</feature>
<dbReference type="GeneID" id="87889781"/>
<sequence>MPDHITGHTYSSFASPLDSPEPTSIVLQLAGILPLTALIEFINVPTKLHVFELAGCVPLWNWPMTPARARLLLATLDNAHACCLDREERCTALHCVDGRYGDCYPSSTPTRLAVASQSTQAVRVANTCPNMRERSIRRQTLNLVLLERAGGVPSTSVPFGSLRRSKSWTRFRSRALACGGWLALASTLVLRLASGLYVAAAYLLLLPLTGLAVRATHGGGGRRLVDDGVSGRTEYQPLVLCTSSWNGTHWWAFMGPSPIVNSLLNKPLFRTGASPGRTQRLWSAVLQVLIAGQWAVALLSCAQQDWNAIVISIWLAFCAIASSFLIKPHDCVRDWLHTLERRTSWINPILAHCEERREWESALLEYIENGVPTDQEATKKYWWKFITEGVESRYPETLVA</sequence>
<evidence type="ECO:0000256" key="1">
    <source>
        <dbReference type="SAM" id="Phobius"/>
    </source>
</evidence>
<reference evidence="2" key="2">
    <citation type="submission" date="2023-06" db="EMBL/GenBank/DDBJ databases">
        <authorList>
            <consortium name="Lawrence Berkeley National Laboratory"/>
            <person name="Mondo S.J."/>
            <person name="Hensen N."/>
            <person name="Bonometti L."/>
            <person name="Westerberg I."/>
            <person name="Brannstrom I.O."/>
            <person name="Guillou S."/>
            <person name="Cros-Aarteil S."/>
            <person name="Calhoun S."/>
            <person name="Haridas S."/>
            <person name="Kuo A."/>
            <person name="Pangilinan J."/>
            <person name="Riley R."/>
            <person name="Labutti K."/>
            <person name="Andreopoulos B."/>
            <person name="Lipzen A."/>
            <person name="Chen C."/>
            <person name="Yanf M."/>
            <person name="Daum C."/>
            <person name="Ng V."/>
            <person name="Clum A."/>
            <person name="Steindorff A."/>
            <person name="Ohm R."/>
            <person name="Martin F."/>
            <person name="Silar P."/>
            <person name="Natvig D."/>
            <person name="Lalanne C."/>
            <person name="Gautier V."/>
            <person name="Ament-Velasquez S.L."/>
            <person name="Kruys A."/>
            <person name="Hutchinson M.I."/>
            <person name="Powell A.J."/>
            <person name="Barry K."/>
            <person name="Miller A.N."/>
            <person name="Grigoriev I.V."/>
            <person name="Debuchy R."/>
            <person name="Gladieux P."/>
            <person name="Thoren M.H."/>
            <person name="Johannesson H."/>
        </authorList>
    </citation>
    <scope>NUCLEOTIDE SEQUENCE</scope>
    <source>
        <strain evidence="2">CBS 333.67</strain>
    </source>
</reference>
<dbReference type="EMBL" id="JAUDZG010000003">
    <property type="protein sequence ID" value="KAK3307612.1"/>
    <property type="molecule type" value="Genomic_DNA"/>
</dbReference>
<keyword evidence="1" id="KW-0472">Membrane</keyword>
<dbReference type="AlphaFoldDB" id="A0AAJ0GWU7"/>
<evidence type="ECO:0000313" key="3">
    <source>
        <dbReference type="Proteomes" id="UP001273166"/>
    </source>
</evidence>
<accession>A0AAJ0GWU7</accession>
<proteinExistence type="predicted"/>
<keyword evidence="1" id="KW-1133">Transmembrane helix</keyword>
<protein>
    <submittedName>
        <fullName evidence="2">Uncharacterized protein</fullName>
    </submittedName>
</protein>
<comment type="caution">
    <text evidence="2">The sequence shown here is derived from an EMBL/GenBank/DDBJ whole genome shotgun (WGS) entry which is preliminary data.</text>
</comment>
<keyword evidence="3" id="KW-1185">Reference proteome</keyword>